<proteinExistence type="predicted"/>
<evidence type="ECO:0000256" key="1">
    <source>
        <dbReference type="SAM" id="MobiDB-lite"/>
    </source>
</evidence>
<dbReference type="VEuPathDB" id="CryptoDB:Cvel_774"/>
<dbReference type="EMBL" id="CDMZ01001658">
    <property type="protein sequence ID" value="CEM35784.1"/>
    <property type="molecule type" value="Genomic_DNA"/>
</dbReference>
<reference evidence="2" key="1">
    <citation type="submission" date="2014-11" db="EMBL/GenBank/DDBJ databases">
        <authorList>
            <person name="Otto D Thomas"/>
            <person name="Naeem Raeece"/>
        </authorList>
    </citation>
    <scope>NUCLEOTIDE SEQUENCE</scope>
</reference>
<dbReference type="AlphaFoldDB" id="A0A0G4GXH8"/>
<gene>
    <name evidence="2" type="ORF">Cvel_774</name>
</gene>
<protein>
    <submittedName>
        <fullName evidence="2">Uncharacterized protein</fullName>
    </submittedName>
</protein>
<name>A0A0G4GXH8_9ALVE</name>
<organism evidence="2">
    <name type="scientific">Chromera velia CCMP2878</name>
    <dbReference type="NCBI Taxonomy" id="1169474"/>
    <lineage>
        <taxon>Eukaryota</taxon>
        <taxon>Sar</taxon>
        <taxon>Alveolata</taxon>
        <taxon>Colpodellida</taxon>
        <taxon>Chromeraceae</taxon>
        <taxon>Chromera</taxon>
    </lineage>
</organism>
<evidence type="ECO:0000313" key="2">
    <source>
        <dbReference type="EMBL" id="CEM35784.1"/>
    </source>
</evidence>
<feature type="region of interest" description="Disordered" evidence="1">
    <location>
        <begin position="277"/>
        <end position="346"/>
    </location>
</feature>
<feature type="compositionally biased region" description="Basic and acidic residues" evidence="1">
    <location>
        <begin position="277"/>
        <end position="298"/>
    </location>
</feature>
<accession>A0A0G4GXH8</accession>
<feature type="region of interest" description="Disordered" evidence="1">
    <location>
        <begin position="51"/>
        <end position="92"/>
    </location>
</feature>
<sequence length="346" mass="38060">MEGEIPTADLIEIDWQLQQNPRLQALMLAPPGHDSQTAFSELHQFLFPPNPDPLGIPTDPRSALSIQPGAPVRSPGQTASDPLARKRGGGDATVPSLLLDARSFQTALAERVPEKHPEDSREMDPVFDAIRGEEIVNARSSQAVCRLLAKKPTPALPSSFTPPCPLPDSTQIPMSEITRLRMQLHEGFTDALSAADELLINPQTASLLGRRLKDYSPPPLRLVDATGGSTNPEEGGQVALAQRLLVSEMQSMRHRLKDIHDELDAARERAEERVRLKKGRGEVEEQCKGKERRDKTKQTDPTICPQGKAVQSVEKDFGWGGNFGNRPKLPSLRRVWDSPMAPPKSD</sequence>